<gene>
    <name evidence="2" type="ORF">M231_05229</name>
</gene>
<protein>
    <recommendedName>
        <fullName evidence="4">F-box domain-containing protein</fullName>
    </recommendedName>
</protein>
<name>A0A4Q1BIM0_TREME</name>
<dbReference type="VEuPathDB" id="FungiDB:TREMEDRAFT_56400"/>
<feature type="region of interest" description="Disordered" evidence="1">
    <location>
        <begin position="1"/>
        <end position="49"/>
    </location>
</feature>
<evidence type="ECO:0008006" key="4">
    <source>
        <dbReference type="Google" id="ProtNLM"/>
    </source>
</evidence>
<dbReference type="InParanoid" id="A0A4Q1BIM0"/>
<evidence type="ECO:0000313" key="2">
    <source>
        <dbReference type="EMBL" id="RXK37508.1"/>
    </source>
</evidence>
<feature type="compositionally biased region" description="Basic and acidic residues" evidence="1">
    <location>
        <begin position="28"/>
        <end position="39"/>
    </location>
</feature>
<proteinExistence type="predicted"/>
<dbReference type="EMBL" id="SDIL01000067">
    <property type="protein sequence ID" value="RXK37508.1"/>
    <property type="molecule type" value="Genomic_DNA"/>
</dbReference>
<dbReference type="Proteomes" id="UP000289152">
    <property type="component" value="Unassembled WGS sequence"/>
</dbReference>
<dbReference type="AlphaFoldDB" id="A0A4Q1BIM0"/>
<reference evidence="2 3" key="1">
    <citation type="submission" date="2016-06" db="EMBL/GenBank/DDBJ databases">
        <title>Evolution of pathogenesis and genome organization in the Tremellales.</title>
        <authorList>
            <person name="Cuomo C."/>
            <person name="Litvintseva A."/>
            <person name="Heitman J."/>
            <person name="Chen Y."/>
            <person name="Sun S."/>
            <person name="Springer D."/>
            <person name="Dromer F."/>
            <person name="Young S."/>
            <person name="Zeng Q."/>
            <person name="Chapman S."/>
            <person name="Gujja S."/>
            <person name="Saif S."/>
            <person name="Birren B."/>
        </authorList>
    </citation>
    <scope>NUCLEOTIDE SEQUENCE [LARGE SCALE GENOMIC DNA]</scope>
    <source>
        <strain evidence="2 3">ATCC 28783</strain>
    </source>
</reference>
<evidence type="ECO:0000256" key="1">
    <source>
        <dbReference type="SAM" id="MobiDB-lite"/>
    </source>
</evidence>
<organism evidence="2 3">
    <name type="scientific">Tremella mesenterica</name>
    <name type="common">Jelly fungus</name>
    <dbReference type="NCBI Taxonomy" id="5217"/>
    <lineage>
        <taxon>Eukaryota</taxon>
        <taxon>Fungi</taxon>
        <taxon>Dikarya</taxon>
        <taxon>Basidiomycota</taxon>
        <taxon>Agaricomycotina</taxon>
        <taxon>Tremellomycetes</taxon>
        <taxon>Tremellales</taxon>
        <taxon>Tremellaceae</taxon>
        <taxon>Tremella</taxon>
    </lineage>
</organism>
<sequence length="366" mass="41759">MWRPSDAGVKKTAPKRKKKTPVATKLTGQKERKADDKKGGRQSSIKFPSRINKDPLPIEIISRILLFCDDPTVARCIRLSQSVFLPAGRILYHHVHTTFHENVLSGALARLLTPAPTRSNRLRRKHLFSPFLRHITITGDIPRFVDCYMPSVGYLQPETLSLDFDSLGLQDMYGIDLCWLDAIACKKLVIHRPRHYMCWLPPCDPEAQDRIEEIELRLDGHEAYDYDFYDATMMEDWGFDELSNLTKITVIAKKSIYTPPKDQLEDEAHSLAYPGLGSYKLRRIYDSLVQLLVTLDPKVQVTVDMPSVLYDPSDDNEVEVEMVDCPVDLSGRLWTRAGAERFLFGRVSLDMLGVGVPERMARLTLL</sequence>
<keyword evidence="3" id="KW-1185">Reference proteome</keyword>
<evidence type="ECO:0000313" key="3">
    <source>
        <dbReference type="Proteomes" id="UP000289152"/>
    </source>
</evidence>
<accession>A0A4Q1BIM0</accession>
<comment type="caution">
    <text evidence="2">The sequence shown here is derived from an EMBL/GenBank/DDBJ whole genome shotgun (WGS) entry which is preliminary data.</text>
</comment>